<keyword evidence="4" id="KW-1185">Reference proteome</keyword>
<dbReference type="Proteomes" id="UP001211907">
    <property type="component" value="Unassembled WGS sequence"/>
</dbReference>
<proteinExistence type="predicted"/>
<keyword evidence="2" id="KW-0472">Membrane</keyword>
<protein>
    <submittedName>
        <fullName evidence="3">Uncharacterized protein</fullName>
    </submittedName>
</protein>
<reference evidence="3" key="1">
    <citation type="submission" date="2020-05" db="EMBL/GenBank/DDBJ databases">
        <title>Phylogenomic resolution of chytrid fungi.</title>
        <authorList>
            <person name="Stajich J.E."/>
            <person name="Amses K."/>
            <person name="Simmons R."/>
            <person name="Seto K."/>
            <person name="Myers J."/>
            <person name="Bonds A."/>
            <person name="Quandt C.A."/>
            <person name="Barry K."/>
            <person name="Liu P."/>
            <person name="Grigoriev I."/>
            <person name="Longcore J.E."/>
            <person name="James T.Y."/>
        </authorList>
    </citation>
    <scope>NUCLEOTIDE SEQUENCE</scope>
    <source>
        <strain evidence="3">JEL0513</strain>
    </source>
</reference>
<keyword evidence="2" id="KW-1133">Transmembrane helix</keyword>
<feature type="compositionally biased region" description="Gly residues" evidence="1">
    <location>
        <begin position="233"/>
        <end position="242"/>
    </location>
</feature>
<dbReference type="EMBL" id="JADGJH010000416">
    <property type="protein sequence ID" value="KAJ3129589.1"/>
    <property type="molecule type" value="Genomic_DNA"/>
</dbReference>
<feature type="transmembrane region" description="Helical" evidence="2">
    <location>
        <begin position="120"/>
        <end position="145"/>
    </location>
</feature>
<evidence type="ECO:0000313" key="4">
    <source>
        <dbReference type="Proteomes" id="UP001211907"/>
    </source>
</evidence>
<accession>A0AAD5T6T7</accession>
<comment type="caution">
    <text evidence="3">The sequence shown here is derived from an EMBL/GenBank/DDBJ whole genome shotgun (WGS) entry which is preliminary data.</text>
</comment>
<dbReference type="AlphaFoldDB" id="A0AAD5T6T7"/>
<keyword evidence="2" id="KW-0812">Transmembrane</keyword>
<evidence type="ECO:0000256" key="1">
    <source>
        <dbReference type="SAM" id="MobiDB-lite"/>
    </source>
</evidence>
<sequence>MIVATADPITVALTATASLTGFATEIPQITTTKSWPIPFGWPPGFIWPIPNLPALYNGTFPIGSPVPQNWPVGYPWPPGSNLWPSGTTKYVFTTTTTAIVAPVITTTADASSSQLSTTNVGLVLGIVIGVLVALLAVGAALGVHYRRVKTCQEQRTETVVVTSGCGGSYVGGGLGSHGLAPLQTQRKNSGGGVGGLPSPEFMIAALLASAGVAAGAGEGSPTAASPDQTLARRGGGSDVLLA</sequence>
<feature type="region of interest" description="Disordered" evidence="1">
    <location>
        <begin position="217"/>
        <end position="242"/>
    </location>
</feature>
<evidence type="ECO:0000256" key="2">
    <source>
        <dbReference type="SAM" id="Phobius"/>
    </source>
</evidence>
<gene>
    <name evidence="3" type="ORF">HK100_008521</name>
</gene>
<organism evidence="3 4">
    <name type="scientific">Physocladia obscura</name>
    <dbReference type="NCBI Taxonomy" id="109957"/>
    <lineage>
        <taxon>Eukaryota</taxon>
        <taxon>Fungi</taxon>
        <taxon>Fungi incertae sedis</taxon>
        <taxon>Chytridiomycota</taxon>
        <taxon>Chytridiomycota incertae sedis</taxon>
        <taxon>Chytridiomycetes</taxon>
        <taxon>Chytridiales</taxon>
        <taxon>Chytriomycetaceae</taxon>
        <taxon>Physocladia</taxon>
    </lineage>
</organism>
<evidence type="ECO:0000313" key="3">
    <source>
        <dbReference type="EMBL" id="KAJ3129589.1"/>
    </source>
</evidence>
<name>A0AAD5T6T7_9FUNG</name>